<dbReference type="RefSeq" id="WP_285933998.1">
    <property type="nucleotide sequence ID" value="NZ_JASTZU010000062.1"/>
</dbReference>
<evidence type="ECO:0000313" key="1">
    <source>
        <dbReference type="EMBL" id="MDL4842706.1"/>
    </source>
</evidence>
<organism evidence="1 2">
    <name type="scientific">Aquibacillus rhizosphaerae</name>
    <dbReference type="NCBI Taxonomy" id="3051431"/>
    <lineage>
        <taxon>Bacteria</taxon>
        <taxon>Bacillati</taxon>
        <taxon>Bacillota</taxon>
        <taxon>Bacilli</taxon>
        <taxon>Bacillales</taxon>
        <taxon>Bacillaceae</taxon>
        <taxon>Aquibacillus</taxon>
    </lineage>
</organism>
<accession>A0ABT7LDT2</accession>
<keyword evidence="2" id="KW-1185">Reference proteome</keyword>
<sequence>MNSLWIHEWAGKMLFADYKTVVMGAAMVILNDTFKEHYENMEISGTYEI</sequence>
<proteinExistence type="predicted"/>
<gene>
    <name evidence="1" type="ORF">QQS35_19925</name>
</gene>
<name>A0ABT7LDT2_9BACI</name>
<comment type="caution">
    <text evidence="1">The sequence shown here is derived from an EMBL/GenBank/DDBJ whole genome shotgun (WGS) entry which is preliminary data.</text>
</comment>
<dbReference type="Proteomes" id="UP001235343">
    <property type="component" value="Unassembled WGS sequence"/>
</dbReference>
<reference evidence="1 2" key="1">
    <citation type="submission" date="2023-06" db="EMBL/GenBank/DDBJ databases">
        <title>Aquibacillus rhizosphaerae LR5S19.</title>
        <authorList>
            <person name="Sun J.-Q."/>
        </authorList>
    </citation>
    <scope>NUCLEOTIDE SEQUENCE [LARGE SCALE GENOMIC DNA]</scope>
    <source>
        <strain evidence="1 2">LR5S19</strain>
    </source>
</reference>
<evidence type="ECO:0000313" key="2">
    <source>
        <dbReference type="Proteomes" id="UP001235343"/>
    </source>
</evidence>
<protein>
    <submittedName>
        <fullName evidence="1">Uncharacterized protein</fullName>
    </submittedName>
</protein>
<dbReference type="EMBL" id="JASTZU010000062">
    <property type="protein sequence ID" value="MDL4842706.1"/>
    <property type="molecule type" value="Genomic_DNA"/>
</dbReference>